<dbReference type="RefSeq" id="WP_093373317.1">
    <property type="nucleotide sequence ID" value="NZ_FOQA01000010.1"/>
</dbReference>
<dbReference type="InterPro" id="IPR027417">
    <property type="entry name" value="P-loop_NTPase"/>
</dbReference>
<dbReference type="SMART" id="SM00382">
    <property type="entry name" value="AAA"/>
    <property type="match status" value="1"/>
</dbReference>
<dbReference type="GO" id="GO:0005524">
    <property type="term" value="F:ATP binding"/>
    <property type="evidence" value="ECO:0007669"/>
    <property type="project" value="UniProtKB-KW"/>
</dbReference>
<dbReference type="AlphaFoldDB" id="A0A1I3GQ81"/>
<dbReference type="Proteomes" id="UP000199287">
    <property type="component" value="Unassembled WGS sequence"/>
</dbReference>
<dbReference type="EMBL" id="FOQA01000010">
    <property type="protein sequence ID" value="SFI25501.1"/>
    <property type="molecule type" value="Genomic_DNA"/>
</dbReference>
<name>A0A1I3GQ81_9FIRM</name>
<evidence type="ECO:0000259" key="4">
    <source>
        <dbReference type="PROSITE" id="PS50893"/>
    </source>
</evidence>
<dbReference type="PANTHER" id="PTHR42734">
    <property type="entry name" value="METAL TRANSPORT SYSTEM ATP-BINDING PROTEIN TM_0124-RELATED"/>
    <property type="match status" value="1"/>
</dbReference>
<evidence type="ECO:0000256" key="3">
    <source>
        <dbReference type="ARBA" id="ARBA00022840"/>
    </source>
</evidence>
<dbReference type="InterPro" id="IPR003593">
    <property type="entry name" value="AAA+_ATPase"/>
</dbReference>
<proteinExistence type="predicted"/>
<dbReference type="Gene3D" id="3.40.50.300">
    <property type="entry name" value="P-loop containing nucleotide triphosphate hydrolases"/>
    <property type="match status" value="1"/>
</dbReference>
<gene>
    <name evidence="5" type="ORF">SAMN05192551_1102</name>
</gene>
<dbReference type="PANTHER" id="PTHR42734:SF19">
    <property type="entry name" value="IRON COMPOUNDS ABC TRANSPORTER, ATP-BINDING PROTEIN"/>
    <property type="match status" value="1"/>
</dbReference>
<protein>
    <submittedName>
        <fullName evidence="5">Iron complex transport system ATP-binding protein</fullName>
    </submittedName>
</protein>
<feature type="domain" description="ABC transporter" evidence="4">
    <location>
        <begin position="2"/>
        <end position="239"/>
    </location>
</feature>
<keyword evidence="3 5" id="KW-0067">ATP-binding</keyword>
<evidence type="ECO:0000256" key="2">
    <source>
        <dbReference type="ARBA" id="ARBA00022741"/>
    </source>
</evidence>
<dbReference type="STRING" id="69895.SAMN05192551_1102"/>
<keyword evidence="6" id="KW-1185">Reference proteome</keyword>
<sequence length="265" mass="30264">MIEMKQASFEYKKNQPIFQEVNWELSKGETLSILGPNGVGKTTLIKCLLGFQSLKSGNVLMEGIPISQYAPKDFFQRVSYVPQAKHIIFPYSVLDMVLLGRASSIGIYSKPSSKDMDIAKEAIRKVGIEHLTHCSTRQISGGQLQLVLMARAIVNQPEVLVLDEPESNLDMKNQLMILDLLERLREEMTLTIIINTHYPNHALRLGGKALLLGQNDQKDFGDAHQFINDDTIRRYFHVDSQMVEWREEEKKHQRIFPLRISKEAV</sequence>
<dbReference type="PROSITE" id="PS50893">
    <property type="entry name" value="ABC_TRANSPORTER_2"/>
    <property type="match status" value="1"/>
</dbReference>
<dbReference type="GO" id="GO:0016887">
    <property type="term" value="F:ATP hydrolysis activity"/>
    <property type="evidence" value="ECO:0007669"/>
    <property type="project" value="InterPro"/>
</dbReference>
<evidence type="ECO:0000256" key="1">
    <source>
        <dbReference type="ARBA" id="ARBA00022448"/>
    </source>
</evidence>
<reference evidence="6" key="1">
    <citation type="submission" date="2016-10" db="EMBL/GenBank/DDBJ databases">
        <authorList>
            <person name="Varghese N."/>
            <person name="Submissions S."/>
        </authorList>
    </citation>
    <scope>NUCLEOTIDE SEQUENCE [LARGE SCALE GENOMIC DNA]</scope>
    <source>
        <strain evidence="6">Z-7934</strain>
    </source>
</reference>
<keyword evidence="1" id="KW-0813">Transport</keyword>
<evidence type="ECO:0000313" key="6">
    <source>
        <dbReference type="Proteomes" id="UP000199287"/>
    </source>
</evidence>
<dbReference type="InterPro" id="IPR050153">
    <property type="entry name" value="Metal_Ion_Import_ABC"/>
</dbReference>
<dbReference type="PROSITE" id="PS00211">
    <property type="entry name" value="ABC_TRANSPORTER_1"/>
    <property type="match status" value="1"/>
</dbReference>
<dbReference type="InterPro" id="IPR017871">
    <property type="entry name" value="ABC_transporter-like_CS"/>
</dbReference>
<dbReference type="OrthoDB" id="9799337at2"/>
<dbReference type="InterPro" id="IPR003439">
    <property type="entry name" value="ABC_transporter-like_ATP-bd"/>
</dbReference>
<dbReference type="FunFam" id="3.40.50.300:FF:000134">
    <property type="entry name" value="Iron-enterobactin ABC transporter ATP-binding protein"/>
    <property type="match status" value="1"/>
</dbReference>
<accession>A0A1I3GQ81</accession>
<organism evidence="5 6">
    <name type="scientific">Tindallia magadiensis</name>
    <dbReference type="NCBI Taxonomy" id="69895"/>
    <lineage>
        <taxon>Bacteria</taxon>
        <taxon>Bacillati</taxon>
        <taxon>Bacillota</taxon>
        <taxon>Clostridia</taxon>
        <taxon>Peptostreptococcales</taxon>
        <taxon>Tindalliaceae</taxon>
        <taxon>Tindallia</taxon>
    </lineage>
</organism>
<evidence type="ECO:0000313" key="5">
    <source>
        <dbReference type="EMBL" id="SFI25501.1"/>
    </source>
</evidence>
<dbReference type="Pfam" id="PF00005">
    <property type="entry name" value="ABC_tran"/>
    <property type="match status" value="1"/>
</dbReference>
<keyword evidence="2" id="KW-0547">Nucleotide-binding</keyword>
<dbReference type="SUPFAM" id="SSF52540">
    <property type="entry name" value="P-loop containing nucleoside triphosphate hydrolases"/>
    <property type="match status" value="1"/>
</dbReference>